<evidence type="ECO:0000259" key="1">
    <source>
        <dbReference type="Pfam" id="PF14588"/>
    </source>
</evidence>
<organism evidence="2 5">
    <name type="scientific">Teichococcus wenyumeiae</name>
    <dbReference type="NCBI Taxonomy" id="2478470"/>
    <lineage>
        <taxon>Bacteria</taxon>
        <taxon>Pseudomonadati</taxon>
        <taxon>Pseudomonadota</taxon>
        <taxon>Alphaproteobacteria</taxon>
        <taxon>Acetobacterales</taxon>
        <taxon>Roseomonadaceae</taxon>
        <taxon>Roseomonas</taxon>
    </lineage>
</organism>
<dbReference type="EMBL" id="RFLX01000003">
    <property type="protein sequence ID" value="RMI25990.1"/>
    <property type="molecule type" value="Genomic_DNA"/>
</dbReference>
<dbReference type="OrthoDB" id="9806350at2"/>
<dbReference type="EMBL" id="RAQU01000011">
    <property type="protein sequence ID" value="RKK05699.1"/>
    <property type="molecule type" value="Genomic_DNA"/>
</dbReference>
<evidence type="ECO:0000313" key="5">
    <source>
        <dbReference type="Proteomes" id="UP000278036"/>
    </source>
</evidence>
<dbReference type="Proteomes" id="UP000274097">
    <property type="component" value="Unassembled WGS sequence"/>
</dbReference>
<feature type="domain" description="Endoribonuclease L-PSP/chorismate mutase-like" evidence="1">
    <location>
        <begin position="5"/>
        <end position="138"/>
    </location>
</feature>
<dbReference type="RefSeq" id="WP_120636836.1">
    <property type="nucleotide sequence ID" value="NZ_RAQU01000011.1"/>
</dbReference>
<accession>A0A3A9K2W9</accession>
<evidence type="ECO:0000313" key="4">
    <source>
        <dbReference type="Proteomes" id="UP000274097"/>
    </source>
</evidence>
<dbReference type="CDD" id="cd02199">
    <property type="entry name" value="YjgF_YER057c_UK114_like_1"/>
    <property type="match status" value="1"/>
</dbReference>
<dbReference type="Gene3D" id="3.30.1330.40">
    <property type="entry name" value="RutC-like"/>
    <property type="match status" value="1"/>
</dbReference>
<comment type="caution">
    <text evidence="2">The sequence shown here is derived from an EMBL/GenBank/DDBJ whole genome shotgun (WGS) entry which is preliminary data.</text>
</comment>
<protein>
    <submittedName>
        <fullName evidence="2">RidA family protein</fullName>
    </submittedName>
</protein>
<keyword evidence="4" id="KW-1185">Reference proteome</keyword>
<proteinExistence type="predicted"/>
<sequence>MDNAESRLAALGHTLPVLGKPLFAYVPFKRAGDVAYISGQVPRHADGSLTTGKVGDALTVEEAQKAAELCALHILSVAKAAAGSLEKVEFLKIFGMVNAAPDFGQQPQVIDACSKLLFEVLGERGRHARSAVGMGSLPSNVPVEIEAVIRILD</sequence>
<evidence type="ECO:0000313" key="3">
    <source>
        <dbReference type="EMBL" id="RMI25990.1"/>
    </source>
</evidence>
<dbReference type="PANTHER" id="PTHR43760">
    <property type="entry name" value="ENDORIBONUCLEASE-RELATED"/>
    <property type="match status" value="1"/>
</dbReference>
<dbReference type="Pfam" id="PF14588">
    <property type="entry name" value="YjgF_endoribonc"/>
    <property type="match status" value="1"/>
</dbReference>
<dbReference type="PANTHER" id="PTHR43760:SF1">
    <property type="entry name" value="ENDORIBONUCLEASE L-PSP_CHORISMATE MUTASE-LIKE DOMAIN-CONTAINING PROTEIN"/>
    <property type="match status" value="1"/>
</dbReference>
<evidence type="ECO:0000313" key="2">
    <source>
        <dbReference type="EMBL" id="RKK05699.1"/>
    </source>
</evidence>
<dbReference type="AlphaFoldDB" id="A0A3A9K2W9"/>
<dbReference type="InterPro" id="IPR013813">
    <property type="entry name" value="Endoribo_LPSP/chorism_mut-like"/>
</dbReference>
<dbReference type="Proteomes" id="UP000278036">
    <property type="component" value="Unassembled WGS sequence"/>
</dbReference>
<dbReference type="InterPro" id="IPR035959">
    <property type="entry name" value="RutC-like_sf"/>
</dbReference>
<reference evidence="2 5" key="1">
    <citation type="submission" date="2018-09" db="EMBL/GenBank/DDBJ databases">
        <title>Roseomonas sp. nov., isolated from feces of Tibetan antelopes in the Qinghai-Tibet plateau, China.</title>
        <authorList>
            <person name="Tian Z."/>
        </authorList>
    </citation>
    <scope>NUCLEOTIDE SEQUENCE [LARGE SCALE GENOMIC DNA]</scope>
    <source>
        <strain evidence="3 4">Z23</strain>
        <strain evidence="2 5">Z24</strain>
    </source>
</reference>
<dbReference type="InParanoid" id="A0A3A9K2W9"/>
<name>A0A3A9K2W9_9PROT</name>
<gene>
    <name evidence="2" type="ORF">D6Z83_02925</name>
    <name evidence="3" type="ORF">EBE87_06295</name>
</gene>
<dbReference type="SUPFAM" id="SSF55298">
    <property type="entry name" value="YjgF-like"/>
    <property type="match status" value="1"/>
</dbReference>